<evidence type="ECO:0000313" key="3">
    <source>
        <dbReference type="EMBL" id="KMZ69043.1"/>
    </source>
</evidence>
<protein>
    <submittedName>
        <fullName evidence="3">Uncharacterized protein</fullName>
    </submittedName>
</protein>
<reference evidence="4" key="1">
    <citation type="journal article" date="2016" name="Nature">
        <title>The genome of the seagrass Zostera marina reveals angiosperm adaptation to the sea.</title>
        <authorList>
            <person name="Olsen J.L."/>
            <person name="Rouze P."/>
            <person name="Verhelst B."/>
            <person name="Lin Y.-C."/>
            <person name="Bayer T."/>
            <person name="Collen J."/>
            <person name="Dattolo E."/>
            <person name="De Paoli E."/>
            <person name="Dittami S."/>
            <person name="Maumus F."/>
            <person name="Michel G."/>
            <person name="Kersting A."/>
            <person name="Lauritano C."/>
            <person name="Lohaus R."/>
            <person name="Toepel M."/>
            <person name="Tonon T."/>
            <person name="Vanneste K."/>
            <person name="Amirebrahimi M."/>
            <person name="Brakel J."/>
            <person name="Bostroem C."/>
            <person name="Chovatia M."/>
            <person name="Grimwood J."/>
            <person name="Jenkins J.W."/>
            <person name="Jueterbock A."/>
            <person name="Mraz A."/>
            <person name="Stam W.T."/>
            <person name="Tice H."/>
            <person name="Bornberg-Bauer E."/>
            <person name="Green P.J."/>
            <person name="Pearson G.A."/>
            <person name="Procaccini G."/>
            <person name="Duarte C.M."/>
            <person name="Schmutz J."/>
            <person name="Reusch T.B.H."/>
            <person name="Van de Peer Y."/>
        </authorList>
    </citation>
    <scope>NUCLEOTIDE SEQUENCE [LARGE SCALE GENOMIC DNA]</scope>
    <source>
        <strain evidence="4">cv. Finnish</strain>
    </source>
</reference>
<dbReference type="Proteomes" id="UP000036987">
    <property type="component" value="Unassembled WGS sequence"/>
</dbReference>
<feature type="transmembrane region" description="Helical" evidence="2">
    <location>
        <begin position="148"/>
        <end position="170"/>
    </location>
</feature>
<keyword evidence="2" id="KW-0472">Membrane</keyword>
<feature type="region of interest" description="Disordered" evidence="1">
    <location>
        <begin position="178"/>
        <end position="206"/>
    </location>
</feature>
<dbReference type="EMBL" id="LFYR01000794">
    <property type="protein sequence ID" value="KMZ69043.1"/>
    <property type="molecule type" value="Genomic_DNA"/>
</dbReference>
<sequence>MPESEEVVPSIPPKGKEISNNSEVVPPSSNESEFMFPMINAPLQNQERDHGPGIYAVPYHPQMDTFLGVPPSIDLIPLTYSIPRRINPAEGAGEQQDEQARDQQGMQRQVVVRRFQFAIHLDLFLILKLLAVVVLFNQDGSRQRLLTLVCFAMVVYLHQTGALTPLIRWLRRQTVPPPLPQPESYRPVRRVDEHPPVGTGDENAPGAAEIANQNQHVENGGMPADNEAAEVQIGHWWGIAQEIKMFVVGFITSLLPGFHPHND</sequence>
<proteinExistence type="predicted"/>
<evidence type="ECO:0000256" key="1">
    <source>
        <dbReference type="SAM" id="MobiDB-lite"/>
    </source>
</evidence>
<keyword evidence="4" id="KW-1185">Reference proteome</keyword>
<comment type="caution">
    <text evidence="3">The sequence shown here is derived from an EMBL/GenBank/DDBJ whole genome shotgun (WGS) entry which is preliminary data.</text>
</comment>
<dbReference type="AlphaFoldDB" id="A0A0K9PIZ1"/>
<evidence type="ECO:0000256" key="2">
    <source>
        <dbReference type="SAM" id="Phobius"/>
    </source>
</evidence>
<organism evidence="3 4">
    <name type="scientific">Zostera marina</name>
    <name type="common">Eelgrass</name>
    <dbReference type="NCBI Taxonomy" id="29655"/>
    <lineage>
        <taxon>Eukaryota</taxon>
        <taxon>Viridiplantae</taxon>
        <taxon>Streptophyta</taxon>
        <taxon>Embryophyta</taxon>
        <taxon>Tracheophyta</taxon>
        <taxon>Spermatophyta</taxon>
        <taxon>Magnoliopsida</taxon>
        <taxon>Liliopsida</taxon>
        <taxon>Zosteraceae</taxon>
        <taxon>Zostera</taxon>
    </lineage>
</organism>
<dbReference type="OrthoDB" id="21589at2759"/>
<dbReference type="STRING" id="29655.A0A0K9PIZ1"/>
<keyword evidence="2" id="KW-1133">Transmembrane helix</keyword>
<evidence type="ECO:0000313" key="4">
    <source>
        <dbReference type="Proteomes" id="UP000036987"/>
    </source>
</evidence>
<name>A0A0K9PIZ1_ZOSMR</name>
<keyword evidence="2" id="KW-0812">Transmembrane</keyword>
<dbReference type="OMA" id="NEQPNGP"/>
<dbReference type="PANTHER" id="PTHR36787">
    <property type="entry name" value="TRANSMEMBRANE PROTEIN"/>
    <property type="match status" value="1"/>
</dbReference>
<feature type="transmembrane region" description="Helical" evidence="2">
    <location>
        <begin position="117"/>
        <end position="136"/>
    </location>
</feature>
<gene>
    <name evidence="3" type="ORF">ZOSMA_223G00400</name>
</gene>
<accession>A0A0K9PIZ1</accession>
<feature type="region of interest" description="Disordered" evidence="1">
    <location>
        <begin position="1"/>
        <end position="30"/>
    </location>
</feature>
<feature type="compositionally biased region" description="Low complexity" evidence="1">
    <location>
        <begin position="19"/>
        <end position="30"/>
    </location>
</feature>